<keyword evidence="2 3" id="KW-0175">Coiled coil</keyword>
<gene>
    <name evidence="4" type="ORF">ACFSUO_13360</name>
</gene>
<dbReference type="EMBL" id="JBHUNA010000031">
    <property type="protein sequence ID" value="MFD2761940.1"/>
    <property type="molecule type" value="Genomic_DNA"/>
</dbReference>
<accession>A0ABW5V8G6</accession>
<dbReference type="Proteomes" id="UP001597502">
    <property type="component" value="Unassembled WGS sequence"/>
</dbReference>
<proteinExistence type="predicted"/>
<dbReference type="RefSeq" id="WP_382394948.1">
    <property type="nucleotide sequence ID" value="NZ_JBHUNA010000031.1"/>
</dbReference>
<evidence type="ECO:0000313" key="4">
    <source>
        <dbReference type="EMBL" id="MFD2761940.1"/>
    </source>
</evidence>
<name>A0ABW5V8G6_9BACI</name>
<comment type="caution">
    <text evidence="4">The sequence shown here is derived from an EMBL/GenBank/DDBJ whole genome shotgun (WGS) entry which is preliminary data.</text>
</comment>
<feature type="coiled-coil region" evidence="3">
    <location>
        <begin position="164"/>
        <end position="191"/>
    </location>
</feature>
<protein>
    <submittedName>
        <fullName evidence="4">Efflux RND transporter periplasmic adaptor subunit</fullName>
    </submittedName>
</protein>
<keyword evidence="5" id="KW-1185">Reference proteome</keyword>
<evidence type="ECO:0000256" key="2">
    <source>
        <dbReference type="ARBA" id="ARBA00023054"/>
    </source>
</evidence>
<dbReference type="Gene3D" id="2.40.420.20">
    <property type="match status" value="1"/>
</dbReference>
<dbReference type="PANTHER" id="PTHR32347">
    <property type="entry name" value="EFFLUX SYSTEM COMPONENT YKNX-RELATED"/>
    <property type="match status" value="1"/>
</dbReference>
<dbReference type="PANTHER" id="PTHR32347:SF14">
    <property type="entry name" value="EFFLUX SYSTEM COMPONENT YKNX-RELATED"/>
    <property type="match status" value="1"/>
</dbReference>
<comment type="subcellular location">
    <subcellularLocation>
        <location evidence="1">Cell envelope</location>
    </subcellularLocation>
</comment>
<evidence type="ECO:0000256" key="3">
    <source>
        <dbReference type="SAM" id="Coils"/>
    </source>
</evidence>
<dbReference type="InterPro" id="IPR050465">
    <property type="entry name" value="UPF0194_transport"/>
</dbReference>
<feature type="coiled-coil region" evidence="3">
    <location>
        <begin position="95"/>
        <end position="122"/>
    </location>
</feature>
<evidence type="ECO:0000313" key="5">
    <source>
        <dbReference type="Proteomes" id="UP001597502"/>
    </source>
</evidence>
<evidence type="ECO:0000256" key="1">
    <source>
        <dbReference type="ARBA" id="ARBA00004196"/>
    </source>
</evidence>
<sequence>MNRRKLFIALVVILLGVNCLLIVLDDEGEVARVSYVQDWAAVAEKDMAETIETKGVLAADKKPVYFDKKRGSFQEFLVEQGSAVRVGDPLYSYEVDNYAETKADLEQKQRQLTDEIGAMEQAVASLSAYRIPETDTNAVFEGENSSLELEGRSVEANYLKEEFLMEKEMELAQKRAQLESIQMQLSELESNGETVTATSPYEGSVMALSESLDNPVVTIRGTELYAEGQLTEAQRMEAEVEMPAEVAIHEGDTVINGALGMLADNPESVHVDGESAYAFQVTFDEHTGGLLPGYHADVAITTAKSEDAPAIRQELLAGNNLWKMTSEGTLTKQPVETGIVTNNFAELTKGVEPGEWVAADDRDQFREGTVFITPLKLQDIEWKQLGKYDNVNWKRYIVTGLLAR</sequence>
<reference evidence="5" key="1">
    <citation type="journal article" date="2019" name="Int. J. Syst. Evol. Microbiol.">
        <title>The Global Catalogue of Microorganisms (GCM) 10K type strain sequencing project: providing services to taxonomists for standard genome sequencing and annotation.</title>
        <authorList>
            <consortium name="The Broad Institute Genomics Platform"/>
            <consortium name="The Broad Institute Genome Sequencing Center for Infectious Disease"/>
            <person name="Wu L."/>
            <person name="Ma J."/>
        </authorList>
    </citation>
    <scope>NUCLEOTIDE SEQUENCE [LARGE SCALE GENOMIC DNA]</scope>
    <source>
        <strain evidence="5">TISTR 1535</strain>
    </source>
</reference>
<organism evidence="4 5">
    <name type="scientific">Lentibacillus juripiscarius</name>
    <dbReference type="NCBI Taxonomy" id="257446"/>
    <lineage>
        <taxon>Bacteria</taxon>
        <taxon>Bacillati</taxon>
        <taxon>Bacillota</taxon>
        <taxon>Bacilli</taxon>
        <taxon>Bacillales</taxon>
        <taxon>Bacillaceae</taxon>
        <taxon>Lentibacillus</taxon>
    </lineage>
</organism>